<dbReference type="PATRIC" id="fig|1140003.3.peg.1904"/>
<dbReference type="InterPro" id="IPR001647">
    <property type="entry name" value="HTH_TetR"/>
</dbReference>
<evidence type="ECO:0000313" key="4">
    <source>
        <dbReference type="EMBL" id="EOT82995.1"/>
    </source>
</evidence>
<keyword evidence="1 2" id="KW-0238">DNA-binding</keyword>
<dbReference type="OrthoDB" id="9814200at2"/>
<protein>
    <recommendedName>
        <fullName evidence="3">HTH tetR-type domain-containing protein</fullName>
    </recommendedName>
</protein>
<dbReference type="Gene3D" id="1.10.357.10">
    <property type="entry name" value="Tetracycline Repressor, domain 2"/>
    <property type="match status" value="1"/>
</dbReference>
<dbReference type="PRINTS" id="PR00455">
    <property type="entry name" value="HTHTETR"/>
</dbReference>
<dbReference type="InterPro" id="IPR050109">
    <property type="entry name" value="HTH-type_TetR-like_transc_reg"/>
</dbReference>
<dbReference type="PROSITE" id="PS01081">
    <property type="entry name" value="HTH_TETR_1"/>
    <property type="match status" value="1"/>
</dbReference>
<dbReference type="GO" id="GO:0000976">
    <property type="term" value="F:transcription cis-regulatory region binding"/>
    <property type="evidence" value="ECO:0007669"/>
    <property type="project" value="TreeGrafter"/>
</dbReference>
<comment type="caution">
    <text evidence="4">The sequence shown here is derived from an EMBL/GenBank/DDBJ whole genome shotgun (WGS) entry which is preliminary data.</text>
</comment>
<dbReference type="AlphaFoldDB" id="S0KMD4"/>
<reference evidence="4 5" key="1">
    <citation type="submission" date="2013-03" db="EMBL/GenBank/DDBJ databases">
        <title>The Genome Sequence of Enterococcus sulfureus ATCC_49903 (PacBio/Illumina hybrid assembly).</title>
        <authorList>
            <consortium name="The Broad Institute Genomics Platform"/>
            <consortium name="The Broad Institute Genome Sequencing Center for Infectious Disease"/>
            <person name="Earl A."/>
            <person name="Russ C."/>
            <person name="Gilmore M."/>
            <person name="Surin D."/>
            <person name="Walker B."/>
            <person name="Young S."/>
            <person name="Zeng Q."/>
            <person name="Gargeya S."/>
            <person name="Fitzgerald M."/>
            <person name="Haas B."/>
            <person name="Abouelleil A."/>
            <person name="Allen A.W."/>
            <person name="Alvarado L."/>
            <person name="Arachchi H.M."/>
            <person name="Berlin A.M."/>
            <person name="Chapman S.B."/>
            <person name="Gainer-Dewar J."/>
            <person name="Goldberg J."/>
            <person name="Griggs A."/>
            <person name="Gujja S."/>
            <person name="Hansen M."/>
            <person name="Howarth C."/>
            <person name="Imamovic A."/>
            <person name="Ireland A."/>
            <person name="Larimer J."/>
            <person name="McCowan C."/>
            <person name="Murphy C."/>
            <person name="Pearson M."/>
            <person name="Poon T.W."/>
            <person name="Priest M."/>
            <person name="Roberts A."/>
            <person name="Saif S."/>
            <person name="Shea T."/>
            <person name="Sisk P."/>
            <person name="Sykes S."/>
            <person name="Wortman J."/>
            <person name="Nusbaum C."/>
            <person name="Birren B."/>
        </authorList>
    </citation>
    <scope>NUCLEOTIDE SEQUENCE [LARGE SCALE GENOMIC DNA]</scope>
    <source>
        <strain evidence="4 5">ATCC 49903</strain>
    </source>
</reference>
<dbReference type="EMBL" id="ASWO01000007">
    <property type="protein sequence ID" value="EOT82995.1"/>
    <property type="molecule type" value="Genomic_DNA"/>
</dbReference>
<organism evidence="4 5">
    <name type="scientific">Enterococcus sulfureus ATCC 49903</name>
    <dbReference type="NCBI Taxonomy" id="1140003"/>
    <lineage>
        <taxon>Bacteria</taxon>
        <taxon>Bacillati</taxon>
        <taxon>Bacillota</taxon>
        <taxon>Bacilli</taxon>
        <taxon>Lactobacillales</taxon>
        <taxon>Enterococcaceae</taxon>
        <taxon>Enterococcus</taxon>
    </lineage>
</organism>
<dbReference type="Proteomes" id="UP000015961">
    <property type="component" value="Unassembled WGS sequence"/>
</dbReference>
<dbReference type="PANTHER" id="PTHR30055">
    <property type="entry name" value="HTH-TYPE TRANSCRIPTIONAL REGULATOR RUTR"/>
    <property type="match status" value="1"/>
</dbReference>
<dbReference type="PROSITE" id="PS50977">
    <property type="entry name" value="HTH_TETR_2"/>
    <property type="match status" value="1"/>
</dbReference>
<dbReference type="Pfam" id="PF00440">
    <property type="entry name" value="TetR_N"/>
    <property type="match status" value="1"/>
</dbReference>
<dbReference type="InterPro" id="IPR009057">
    <property type="entry name" value="Homeodomain-like_sf"/>
</dbReference>
<dbReference type="PANTHER" id="PTHR30055:SF226">
    <property type="entry name" value="HTH-TYPE TRANSCRIPTIONAL REGULATOR PKSA"/>
    <property type="match status" value="1"/>
</dbReference>
<dbReference type="SUPFAM" id="SSF46689">
    <property type="entry name" value="Homeodomain-like"/>
    <property type="match status" value="1"/>
</dbReference>
<dbReference type="eggNOG" id="COG1309">
    <property type="taxonomic scope" value="Bacteria"/>
</dbReference>
<evidence type="ECO:0000259" key="3">
    <source>
        <dbReference type="PROSITE" id="PS50977"/>
    </source>
</evidence>
<dbReference type="InterPro" id="IPR023772">
    <property type="entry name" value="DNA-bd_HTH_TetR-type_CS"/>
</dbReference>
<keyword evidence="5" id="KW-1185">Reference proteome</keyword>
<dbReference type="STRING" id="1140003.OMY_01975"/>
<accession>S0KMD4</accession>
<feature type="domain" description="HTH tetR-type" evidence="3">
    <location>
        <begin position="1"/>
        <end position="59"/>
    </location>
</feature>
<dbReference type="RefSeq" id="WP_016186407.1">
    <property type="nucleotide sequence ID" value="NZ_ASWO01000007.1"/>
</dbReference>
<gene>
    <name evidence="4" type="ORF">I573_02108</name>
</gene>
<evidence type="ECO:0000256" key="1">
    <source>
        <dbReference type="ARBA" id="ARBA00023125"/>
    </source>
</evidence>
<dbReference type="GO" id="GO:0003700">
    <property type="term" value="F:DNA-binding transcription factor activity"/>
    <property type="evidence" value="ECO:0007669"/>
    <property type="project" value="TreeGrafter"/>
</dbReference>
<evidence type="ECO:0000313" key="5">
    <source>
        <dbReference type="Proteomes" id="UP000015961"/>
    </source>
</evidence>
<evidence type="ECO:0000256" key="2">
    <source>
        <dbReference type="PROSITE-ProRule" id="PRU00335"/>
    </source>
</evidence>
<feature type="DNA-binding region" description="H-T-H motif" evidence="2">
    <location>
        <begin position="22"/>
        <end position="41"/>
    </location>
</feature>
<proteinExistence type="predicted"/>
<sequence>MYEEILDVAEQLFMTQGYRATSTRQITEKLGVTQPTLYYHFKKKEDIYYHVMLRLSETVETELRKIATNPNYTVEEKILHMALFLQQKHPFNLFVMMHDIQHTLSKEMSQKLYQLWIKSYRAPFIELFEQNQFHLKNEIDPSFAVSQLFILIASYLETPNRQVDLSKSVHVFLYGVIEEKVE</sequence>
<name>S0KMD4_9ENTE</name>